<dbReference type="PROSITE" id="PS50835">
    <property type="entry name" value="IG_LIKE"/>
    <property type="match status" value="1"/>
</dbReference>
<dbReference type="Proteomes" id="UP001497623">
    <property type="component" value="Unassembled WGS sequence"/>
</dbReference>
<dbReference type="InterPro" id="IPR013783">
    <property type="entry name" value="Ig-like_fold"/>
</dbReference>
<dbReference type="InterPro" id="IPR036179">
    <property type="entry name" value="Ig-like_dom_sf"/>
</dbReference>
<feature type="non-terminal residue" evidence="10">
    <location>
        <position position="1"/>
    </location>
</feature>
<organism evidence="10 11">
    <name type="scientific">Meganyctiphanes norvegica</name>
    <name type="common">Northern krill</name>
    <name type="synonym">Thysanopoda norvegica</name>
    <dbReference type="NCBI Taxonomy" id="48144"/>
    <lineage>
        <taxon>Eukaryota</taxon>
        <taxon>Metazoa</taxon>
        <taxon>Ecdysozoa</taxon>
        <taxon>Arthropoda</taxon>
        <taxon>Crustacea</taxon>
        <taxon>Multicrustacea</taxon>
        <taxon>Malacostraca</taxon>
        <taxon>Eumalacostraca</taxon>
        <taxon>Eucarida</taxon>
        <taxon>Euphausiacea</taxon>
        <taxon>Euphausiidae</taxon>
        <taxon>Meganyctiphanes</taxon>
    </lineage>
</organism>
<dbReference type="InterPro" id="IPR003598">
    <property type="entry name" value="Ig_sub2"/>
</dbReference>
<evidence type="ECO:0000256" key="2">
    <source>
        <dbReference type="ARBA" id="ARBA00022475"/>
    </source>
</evidence>
<dbReference type="InterPro" id="IPR007110">
    <property type="entry name" value="Ig-like_dom"/>
</dbReference>
<gene>
    <name evidence="10" type="ORF">MNOR_LOCUS30549</name>
</gene>
<dbReference type="SMART" id="SM00409">
    <property type="entry name" value="IG"/>
    <property type="match status" value="1"/>
</dbReference>
<evidence type="ECO:0000313" key="11">
    <source>
        <dbReference type="Proteomes" id="UP001497623"/>
    </source>
</evidence>
<feature type="non-terminal residue" evidence="10">
    <location>
        <position position="116"/>
    </location>
</feature>
<comment type="caution">
    <text evidence="10">The sequence shown here is derived from an EMBL/GenBank/DDBJ whole genome shotgun (WGS) entry which is preliminary data.</text>
</comment>
<keyword evidence="8" id="KW-0393">Immunoglobulin domain</keyword>
<protein>
    <recommendedName>
        <fullName evidence="9">Ig-like domain-containing protein</fullName>
    </recommendedName>
</protein>
<dbReference type="SUPFAM" id="SSF48726">
    <property type="entry name" value="Immunoglobulin"/>
    <property type="match status" value="1"/>
</dbReference>
<name>A0AAV2RX93_MEGNR</name>
<evidence type="ECO:0000256" key="7">
    <source>
        <dbReference type="ARBA" id="ARBA00023180"/>
    </source>
</evidence>
<keyword evidence="5" id="KW-0472">Membrane</keyword>
<comment type="subcellular location">
    <subcellularLocation>
        <location evidence="1">Cell membrane</location>
    </subcellularLocation>
</comment>
<dbReference type="AlphaFoldDB" id="A0AAV2RX93"/>
<feature type="domain" description="Ig-like" evidence="9">
    <location>
        <begin position="2"/>
        <end position="86"/>
    </location>
</feature>
<dbReference type="Gene3D" id="2.60.40.10">
    <property type="entry name" value="Immunoglobulins"/>
    <property type="match status" value="1"/>
</dbReference>
<dbReference type="FunFam" id="2.60.40.10:FF:000328">
    <property type="entry name" value="CLUMA_CG000981, isoform A"/>
    <property type="match status" value="1"/>
</dbReference>
<evidence type="ECO:0000256" key="3">
    <source>
        <dbReference type="ARBA" id="ARBA00022729"/>
    </source>
</evidence>
<evidence type="ECO:0000313" key="10">
    <source>
        <dbReference type="EMBL" id="CAL4150201.1"/>
    </source>
</evidence>
<keyword evidence="6" id="KW-1015">Disulfide bond</keyword>
<keyword evidence="7" id="KW-0325">Glycoprotein</keyword>
<dbReference type="InterPro" id="IPR051170">
    <property type="entry name" value="Neural/epithelial_adhesion"/>
</dbReference>
<accession>A0AAV2RX93</accession>
<evidence type="ECO:0000256" key="6">
    <source>
        <dbReference type="ARBA" id="ARBA00023157"/>
    </source>
</evidence>
<evidence type="ECO:0000256" key="4">
    <source>
        <dbReference type="ARBA" id="ARBA00022737"/>
    </source>
</evidence>
<reference evidence="10 11" key="1">
    <citation type="submission" date="2024-05" db="EMBL/GenBank/DDBJ databases">
        <authorList>
            <person name="Wallberg A."/>
        </authorList>
    </citation>
    <scope>NUCLEOTIDE SEQUENCE [LARGE SCALE GENOMIC DNA]</scope>
</reference>
<sequence length="116" mass="12437">EPPVLQGGDEEVTVESGGRATLTCHARGKPEPSIRWIREDYNRIRINSSAYASDHLGSHLVLSEANQRSGGGYLCIASNGHPPTVSKRVMVHVNYAPIVSGGEPEVWSTLGSTVTL</sequence>
<evidence type="ECO:0000256" key="8">
    <source>
        <dbReference type="ARBA" id="ARBA00023319"/>
    </source>
</evidence>
<dbReference type="InterPro" id="IPR003599">
    <property type="entry name" value="Ig_sub"/>
</dbReference>
<keyword evidence="11" id="KW-1185">Reference proteome</keyword>
<evidence type="ECO:0000256" key="5">
    <source>
        <dbReference type="ARBA" id="ARBA00023136"/>
    </source>
</evidence>
<dbReference type="SMART" id="SM00408">
    <property type="entry name" value="IGc2"/>
    <property type="match status" value="1"/>
</dbReference>
<proteinExistence type="predicted"/>
<keyword evidence="2" id="KW-1003">Cell membrane</keyword>
<evidence type="ECO:0000259" key="9">
    <source>
        <dbReference type="PROSITE" id="PS50835"/>
    </source>
</evidence>
<keyword evidence="3" id="KW-0732">Signal</keyword>
<dbReference type="Pfam" id="PF13927">
    <property type="entry name" value="Ig_3"/>
    <property type="match status" value="1"/>
</dbReference>
<dbReference type="PANTHER" id="PTHR12231:SF253">
    <property type="entry name" value="DPR-INTERACTING PROTEIN ETA, ISOFORM B-RELATED"/>
    <property type="match status" value="1"/>
</dbReference>
<keyword evidence="4" id="KW-0677">Repeat</keyword>
<dbReference type="PANTHER" id="PTHR12231">
    <property type="entry name" value="CTX-RELATED TYPE I TRANSMEMBRANE PROTEIN"/>
    <property type="match status" value="1"/>
</dbReference>
<dbReference type="GO" id="GO:0005886">
    <property type="term" value="C:plasma membrane"/>
    <property type="evidence" value="ECO:0007669"/>
    <property type="project" value="UniProtKB-SubCell"/>
</dbReference>
<dbReference type="GO" id="GO:0043005">
    <property type="term" value="C:neuron projection"/>
    <property type="evidence" value="ECO:0007669"/>
    <property type="project" value="TreeGrafter"/>
</dbReference>
<dbReference type="EMBL" id="CAXKWB010037563">
    <property type="protein sequence ID" value="CAL4150201.1"/>
    <property type="molecule type" value="Genomic_DNA"/>
</dbReference>
<evidence type="ECO:0000256" key="1">
    <source>
        <dbReference type="ARBA" id="ARBA00004236"/>
    </source>
</evidence>